<name>A0A6P2D6R4_9BACT</name>
<reference evidence="2 3" key="1">
    <citation type="submission" date="2019-05" db="EMBL/GenBank/DDBJ databases">
        <authorList>
            <consortium name="Science for Life Laboratories"/>
        </authorList>
    </citation>
    <scope>NUCLEOTIDE SEQUENCE [LARGE SCALE GENOMIC DNA]</scope>
    <source>
        <strain evidence="2">Soil9</strain>
    </source>
</reference>
<evidence type="ECO:0000313" key="2">
    <source>
        <dbReference type="EMBL" id="VTR96145.1"/>
    </source>
</evidence>
<evidence type="ECO:0000313" key="3">
    <source>
        <dbReference type="Proteomes" id="UP000464178"/>
    </source>
</evidence>
<dbReference type="EMBL" id="LR593886">
    <property type="protein sequence ID" value="VTR96145.1"/>
    <property type="molecule type" value="Genomic_DNA"/>
</dbReference>
<proteinExistence type="predicted"/>
<dbReference type="AlphaFoldDB" id="A0A6P2D6R4"/>
<feature type="region of interest" description="Disordered" evidence="1">
    <location>
        <begin position="152"/>
        <end position="173"/>
    </location>
</feature>
<accession>A0A6P2D6R4</accession>
<gene>
    <name evidence="2" type="ORF">SOIL9_15690</name>
</gene>
<evidence type="ECO:0000256" key="1">
    <source>
        <dbReference type="SAM" id="MobiDB-lite"/>
    </source>
</evidence>
<dbReference type="InterPro" id="IPR014338">
    <property type="entry name" value="CHP02996_rpt-companion-dom"/>
</dbReference>
<sequence length="173" mass="18469">MDERAALFTNVLNDPTDDTARLVLADWLDENNENAFARFLRAGVVASQLRDEALIDDPEYDAALTDLVAVATSGLPALFLARLGIGRPPPMPEDWVWDNTGDRVTVRIGGVAGVFTRGLLSELVAPLGHWGQFAPVACGACRSKPGPLPTFRGYSSTSSSRARNSPCGACRPG</sequence>
<dbReference type="KEGG" id="gms:SOIL9_15690"/>
<protein>
    <submittedName>
        <fullName evidence="2">Uncharacterized protein</fullName>
    </submittedName>
</protein>
<dbReference type="RefSeq" id="WP_162670473.1">
    <property type="nucleotide sequence ID" value="NZ_LR593886.1"/>
</dbReference>
<dbReference type="Proteomes" id="UP000464178">
    <property type="component" value="Chromosome"/>
</dbReference>
<organism evidence="2 3">
    <name type="scientific">Gemmata massiliana</name>
    <dbReference type="NCBI Taxonomy" id="1210884"/>
    <lineage>
        <taxon>Bacteria</taxon>
        <taxon>Pseudomonadati</taxon>
        <taxon>Planctomycetota</taxon>
        <taxon>Planctomycetia</taxon>
        <taxon>Gemmatales</taxon>
        <taxon>Gemmataceae</taxon>
        <taxon>Gemmata</taxon>
    </lineage>
</organism>
<dbReference type="NCBIfam" id="TIGR02996">
    <property type="entry name" value="rpt_mate_G_obs"/>
    <property type="match status" value="1"/>
</dbReference>
<keyword evidence="3" id="KW-1185">Reference proteome</keyword>